<dbReference type="Proteomes" id="UP001604336">
    <property type="component" value="Unassembled WGS sequence"/>
</dbReference>
<protein>
    <submittedName>
        <fullName evidence="1">Uncharacterized protein</fullName>
    </submittedName>
</protein>
<evidence type="ECO:0000313" key="2">
    <source>
        <dbReference type="Proteomes" id="UP001604336"/>
    </source>
</evidence>
<gene>
    <name evidence="1" type="ORF">Adt_23474</name>
</gene>
<evidence type="ECO:0000313" key="1">
    <source>
        <dbReference type="EMBL" id="KAL2497924.1"/>
    </source>
</evidence>
<keyword evidence="2" id="KW-1185">Reference proteome</keyword>
<dbReference type="AlphaFoldDB" id="A0ABD1SCM9"/>
<comment type="caution">
    <text evidence="1">The sequence shown here is derived from an EMBL/GenBank/DDBJ whole genome shotgun (WGS) entry which is preliminary data.</text>
</comment>
<proteinExistence type="predicted"/>
<name>A0ABD1SCM9_9LAMI</name>
<dbReference type="EMBL" id="JBFOLK010000007">
    <property type="protein sequence ID" value="KAL2497924.1"/>
    <property type="molecule type" value="Genomic_DNA"/>
</dbReference>
<organism evidence="1 2">
    <name type="scientific">Abeliophyllum distichum</name>
    <dbReference type="NCBI Taxonomy" id="126358"/>
    <lineage>
        <taxon>Eukaryota</taxon>
        <taxon>Viridiplantae</taxon>
        <taxon>Streptophyta</taxon>
        <taxon>Embryophyta</taxon>
        <taxon>Tracheophyta</taxon>
        <taxon>Spermatophyta</taxon>
        <taxon>Magnoliopsida</taxon>
        <taxon>eudicotyledons</taxon>
        <taxon>Gunneridae</taxon>
        <taxon>Pentapetalae</taxon>
        <taxon>asterids</taxon>
        <taxon>lamiids</taxon>
        <taxon>Lamiales</taxon>
        <taxon>Oleaceae</taxon>
        <taxon>Forsythieae</taxon>
        <taxon>Abeliophyllum</taxon>
    </lineage>
</organism>
<sequence>MSANSGVSEFYKNPVELTEVNSREVSPELVEVLLIRGVDTAIGEELTPVPAGRSVLAEAMCLSCASRSGHWAAMDVISIILELDLEVIRKGYKVPVYIHLFDPGAHECVYVPRNGCTIMYFHSFVAGMRLPLDPFFKRVPRVYELAPMHVFIWF</sequence>
<reference evidence="2" key="1">
    <citation type="submission" date="2024-07" db="EMBL/GenBank/DDBJ databases">
        <title>Two chromosome-level genome assemblies of Korean endemic species Abeliophyllum distichum and Forsythia ovata (Oleaceae).</title>
        <authorList>
            <person name="Jang H."/>
        </authorList>
    </citation>
    <scope>NUCLEOTIDE SEQUENCE [LARGE SCALE GENOMIC DNA]</scope>
</reference>
<accession>A0ABD1SCM9</accession>